<reference evidence="3 4" key="2">
    <citation type="submission" date="2019-01" db="EMBL/GenBank/DDBJ databases">
        <title>The decoding of complex shrimp genome reveals the adaptation for benthos swimmer, frequently molting mechanism and breeding impact on genome.</title>
        <authorList>
            <person name="Sun Y."/>
            <person name="Gao Y."/>
            <person name="Yu Y."/>
        </authorList>
    </citation>
    <scope>NUCLEOTIDE SEQUENCE [LARGE SCALE GENOMIC DNA]</scope>
    <source>
        <tissue evidence="3">Muscle</tissue>
    </source>
</reference>
<evidence type="ECO:0000313" key="3">
    <source>
        <dbReference type="EMBL" id="ROT85842.1"/>
    </source>
</evidence>
<evidence type="ECO:0000256" key="1">
    <source>
        <dbReference type="RuleBase" id="RU362114"/>
    </source>
</evidence>
<proteinExistence type="predicted"/>
<dbReference type="AlphaFoldDB" id="A0A3R7PXL2"/>
<organism evidence="3 4">
    <name type="scientific">Penaeus vannamei</name>
    <name type="common">Whiteleg shrimp</name>
    <name type="synonym">Litopenaeus vannamei</name>
    <dbReference type="NCBI Taxonomy" id="6689"/>
    <lineage>
        <taxon>Eukaryota</taxon>
        <taxon>Metazoa</taxon>
        <taxon>Ecdysozoa</taxon>
        <taxon>Arthropoda</taxon>
        <taxon>Crustacea</taxon>
        <taxon>Multicrustacea</taxon>
        <taxon>Malacostraca</taxon>
        <taxon>Eumalacostraca</taxon>
        <taxon>Eucarida</taxon>
        <taxon>Decapoda</taxon>
        <taxon>Dendrobranchiata</taxon>
        <taxon>Penaeoidea</taxon>
        <taxon>Penaeidae</taxon>
        <taxon>Penaeus</taxon>
    </lineage>
</organism>
<dbReference type="Gene3D" id="3.90.228.10">
    <property type="match status" value="1"/>
</dbReference>
<feature type="domain" description="PARP catalytic" evidence="2">
    <location>
        <begin position="1"/>
        <end position="122"/>
    </location>
</feature>
<protein>
    <recommendedName>
        <fullName evidence="1">Poly [ADP-ribose] polymerase</fullName>
        <shortName evidence="1">PARP</shortName>
        <ecNumber evidence="1">2.4.2.-</ecNumber>
    </recommendedName>
</protein>
<dbReference type="OrthoDB" id="6371790at2759"/>
<keyword evidence="1" id="KW-0328">Glycosyltransferase</keyword>
<dbReference type="GO" id="GO:1990404">
    <property type="term" value="F:NAD+-protein mono-ADP-ribosyltransferase activity"/>
    <property type="evidence" value="ECO:0007669"/>
    <property type="project" value="TreeGrafter"/>
</dbReference>
<name>A0A3R7PXL2_PENVA</name>
<gene>
    <name evidence="3" type="ORF">C7M84_005390</name>
</gene>
<keyword evidence="1" id="KW-0808">Transferase</keyword>
<accession>A0A3R7PXL2</accession>
<dbReference type="Pfam" id="PF00644">
    <property type="entry name" value="PARP"/>
    <property type="match status" value="1"/>
</dbReference>
<dbReference type="InterPro" id="IPR012317">
    <property type="entry name" value="Poly(ADP-ribose)pol_cat_dom"/>
</dbReference>
<comment type="caution">
    <text evidence="3">The sequence shown here is derived from an EMBL/GenBank/DDBJ whole genome shotgun (WGS) entry which is preliminary data.</text>
</comment>
<dbReference type="EC" id="2.4.2.-" evidence="1"/>
<dbReference type="Proteomes" id="UP000283509">
    <property type="component" value="Unassembled WGS sequence"/>
</dbReference>
<dbReference type="PANTHER" id="PTHR45740">
    <property type="entry name" value="POLY [ADP-RIBOSE] POLYMERASE"/>
    <property type="match status" value="1"/>
</dbReference>
<keyword evidence="1" id="KW-0520">NAD</keyword>
<dbReference type="PROSITE" id="PS51059">
    <property type="entry name" value="PARP_CATALYTIC"/>
    <property type="match status" value="1"/>
</dbReference>
<dbReference type="EMBL" id="QCYY01000170">
    <property type="protein sequence ID" value="ROT85842.1"/>
    <property type="molecule type" value="Genomic_DNA"/>
</dbReference>
<sequence length="122" mass="14173">MNVQKLFHAVDPLHIDTICKENFDWRQAKTTTQKFGRGAYFSNRACVTRNSCTPNREGRFFLFVAQVIVGDVEKGSPELTRPPFNAATNTLYDTTVDDVHNTTIFVKYDKEDYYPEYLVEFF</sequence>
<keyword evidence="4" id="KW-1185">Reference proteome</keyword>
<dbReference type="SUPFAM" id="SSF56399">
    <property type="entry name" value="ADP-ribosylation"/>
    <property type="match status" value="1"/>
</dbReference>
<dbReference type="GO" id="GO:0003950">
    <property type="term" value="F:NAD+ poly-ADP-ribosyltransferase activity"/>
    <property type="evidence" value="ECO:0007669"/>
    <property type="project" value="UniProtKB-UniRule"/>
</dbReference>
<evidence type="ECO:0000313" key="4">
    <source>
        <dbReference type="Proteomes" id="UP000283509"/>
    </source>
</evidence>
<dbReference type="InterPro" id="IPR051712">
    <property type="entry name" value="ARTD-AVP"/>
</dbReference>
<evidence type="ECO:0000259" key="2">
    <source>
        <dbReference type="PROSITE" id="PS51059"/>
    </source>
</evidence>
<reference evidence="3 4" key="1">
    <citation type="submission" date="2018-04" db="EMBL/GenBank/DDBJ databases">
        <authorList>
            <person name="Zhang X."/>
            <person name="Yuan J."/>
            <person name="Li F."/>
            <person name="Xiang J."/>
        </authorList>
    </citation>
    <scope>NUCLEOTIDE SEQUENCE [LARGE SCALE GENOMIC DNA]</scope>
    <source>
        <tissue evidence="3">Muscle</tissue>
    </source>
</reference>
<dbReference type="GO" id="GO:0005634">
    <property type="term" value="C:nucleus"/>
    <property type="evidence" value="ECO:0007669"/>
    <property type="project" value="TreeGrafter"/>
</dbReference>
<dbReference type="PANTHER" id="PTHR45740:SF6">
    <property type="entry name" value="PROTEIN MONO-ADP-RIBOSYLTRANSFERASE PARP12"/>
    <property type="match status" value="1"/>
</dbReference>